<feature type="compositionally biased region" description="Pro residues" evidence="1">
    <location>
        <begin position="223"/>
        <end position="239"/>
    </location>
</feature>
<evidence type="ECO:0000313" key="2">
    <source>
        <dbReference type="EMBL" id="GAA1661899.1"/>
    </source>
</evidence>
<proteinExistence type="predicted"/>
<name>A0ABP4RU44_9ACTN</name>
<evidence type="ECO:0000313" key="3">
    <source>
        <dbReference type="Proteomes" id="UP001501319"/>
    </source>
</evidence>
<sequence>MSRLTAAHLEAHLPPAAQARLATSRQQSLAEVFPAVARQVGRAKLAPCDSAVRALSDTASAGSGEGQPAAGPAGWTVDQAVRALLLVGVESAEVLELYRYGDAAEKHAVLRALSVAEVAGRLGDSALPIVADAIRTNDQRLLAAALGPYATEWLPPASFRQAVLKCVFAGVPLAVVDGLPSRADDGLVRMMKDFAAERTAAGRDVPADLQPYLRPDLAGDRQPGPPAALSPVSPPRRGV</sequence>
<feature type="region of interest" description="Disordered" evidence="1">
    <location>
        <begin position="205"/>
        <end position="239"/>
    </location>
</feature>
<evidence type="ECO:0000256" key="1">
    <source>
        <dbReference type="SAM" id="MobiDB-lite"/>
    </source>
</evidence>
<dbReference type="NCBIfam" id="NF035938">
    <property type="entry name" value="EboA_domain"/>
    <property type="match status" value="1"/>
</dbReference>
<reference evidence="3" key="1">
    <citation type="journal article" date="2019" name="Int. J. Syst. Evol. Microbiol.">
        <title>The Global Catalogue of Microorganisms (GCM) 10K type strain sequencing project: providing services to taxonomists for standard genome sequencing and annotation.</title>
        <authorList>
            <consortium name="The Broad Institute Genomics Platform"/>
            <consortium name="The Broad Institute Genome Sequencing Center for Infectious Disease"/>
            <person name="Wu L."/>
            <person name="Ma J."/>
        </authorList>
    </citation>
    <scope>NUCLEOTIDE SEQUENCE [LARGE SCALE GENOMIC DNA]</scope>
    <source>
        <strain evidence="3">JCM 14306</strain>
    </source>
</reference>
<comment type="caution">
    <text evidence="2">The sequence shown here is derived from an EMBL/GenBank/DDBJ whole genome shotgun (WGS) entry which is preliminary data.</text>
</comment>
<dbReference type="RefSeq" id="WP_344116745.1">
    <property type="nucleotide sequence ID" value="NZ_BAAANE010000017.1"/>
</dbReference>
<gene>
    <name evidence="2" type="ORF">GCM10009744_64550</name>
</gene>
<dbReference type="EMBL" id="BAAANE010000017">
    <property type="protein sequence ID" value="GAA1661899.1"/>
    <property type="molecule type" value="Genomic_DNA"/>
</dbReference>
<keyword evidence="3" id="KW-1185">Reference proteome</keyword>
<dbReference type="InterPro" id="IPR047715">
    <property type="entry name" value="EboA_dom"/>
</dbReference>
<dbReference type="Proteomes" id="UP001501319">
    <property type="component" value="Unassembled WGS sequence"/>
</dbReference>
<protein>
    <submittedName>
        <fullName evidence="2">EboA domain-containing protein</fullName>
    </submittedName>
</protein>
<accession>A0ABP4RU44</accession>
<organism evidence="2 3">
    <name type="scientific">Kribbella alba</name>
    <dbReference type="NCBI Taxonomy" id="190197"/>
    <lineage>
        <taxon>Bacteria</taxon>
        <taxon>Bacillati</taxon>
        <taxon>Actinomycetota</taxon>
        <taxon>Actinomycetes</taxon>
        <taxon>Propionibacteriales</taxon>
        <taxon>Kribbellaceae</taxon>
        <taxon>Kribbella</taxon>
    </lineage>
</organism>